<keyword evidence="3" id="KW-1185">Reference proteome</keyword>
<evidence type="ECO:0000256" key="1">
    <source>
        <dbReference type="SAM" id="MobiDB-lite"/>
    </source>
</evidence>
<proteinExistence type="predicted"/>
<dbReference type="Ensembl" id="ENSCSRT00000007922.1">
    <property type="protein sequence ID" value="ENSCSRP00000007674.1"/>
    <property type="gene ID" value="ENSCSRG00000005660.1"/>
</dbReference>
<reference evidence="2" key="1">
    <citation type="submission" date="2025-08" db="UniProtKB">
        <authorList>
            <consortium name="Ensembl"/>
        </authorList>
    </citation>
    <scope>IDENTIFICATION</scope>
</reference>
<accession>A0A8C3S5C2</accession>
<evidence type="ECO:0000313" key="2">
    <source>
        <dbReference type="Ensembl" id="ENSCSRP00000007674.1"/>
    </source>
</evidence>
<dbReference type="Proteomes" id="UP000694403">
    <property type="component" value="Unplaced"/>
</dbReference>
<dbReference type="AlphaFoldDB" id="A0A8C3S5C2"/>
<evidence type="ECO:0000313" key="3">
    <source>
        <dbReference type="Proteomes" id="UP000694403"/>
    </source>
</evidence>
<feature type="region of interest" description="Disordered" evidence="1">
    <location>
        <begin position="1"/>
        <end position="23"/>
    </location>
</feature>
<reference evidence="2" key="2">
    <citation type="submission" date="2025-09" db="UniProtKB">
        <authorList>
            <consortium name="Ensembl"/>
        </authorList>
    </citation>
    <scope>IDENTIFICATION</scope>
</reference>
<protein>
    <submittedName>
        <fullName evidence="2">Uncharacterized protein</fullName>
    </submittedName>
</protein>
<organism evidence="2 3">
    <name type="scientific">Chelydra serpentina</name>
    <name type="common">Snapping turtle</name>
    <name type="synonym">Testudo serpentina</name>
    <dbReference type="NCBI Taxonomy" id="8475"/>
    <lineage>
        <taxon>Eukaryota</taxon>
        <taxon>Metazoa</taxon>
        <taxon>Chordata</taxon>
        <taxon>Craniata</taxon>
        <taxon>Vertebrata</taxon>
        <taxon>Euteleostomi</taxon>
        <taxon>Archelosauria</taxon>
        <taxon>Testudinata</taxon>
        <taxon>Testudines</taxon>
        <taxon>Cryptodira</taxon>
        <taxon>Durocryptodira</taxon>
        <taxon>Americhelydia</taxon>
        <taxon>Chelydroidea</taxon>
        <taxon>Chelydridae</taxon>
        <taxon>Chelydra</taxon>
    </lineage>
</organism>
<name>A0A8C3S5C2_CHESE</name>
<sequence>QHVNVIRQLEGGGVPEETKGHEEKGVHQVYQAEMVKMVHQGHQAPLVLQVLAETSLLNMIHLKQ</sequence>